<dbReference type="Gene3D" id="1.10.238.160">
    <property type="match status" value="1"/>
</dbReference>
<dbReference type="InterPro" id="IPR009061">
    <property type="entry name" value="DNA-bd_dom_put_sf"/>
</dbReference>
<name>A0AAN5MCZ0_MORMO</name>
<proteinExistence type="predicted"/>
<evidence type="ECO:0000313" key="1">
    <source>
        <dbReference type="EMBL" id="HAT3807771.1"/>
    </source>
</evidence>
<dbReference type="PANTHER" id="PTHR36154:SF1">
    <property type="entry name" value="DNA-BINDING TRANSCRIPTIONAL ACTIVATOR ALPA"/>
    <property type="match status" value="1"/>
</dbReference>
<dbReference type="PANTHER" id="PTHR36154">
    <property type="entry name" value="DNA-BINDING TRANSCRIPTIONAL ACTIVATOR ALPA"/>
    <property type="match status" value="1"/>
</dbReference>
<reference evidence="1" key="2">
    <citation type="submission" date="2020-10" db="EMBL/GenBank/DDBJ databases">
        <authorList>
            <consortium name="NCBI Pathogen Detection Project"/>
        </authorList>
    </citation>
    <scope>NUCLEOTIDE SEQUENCE</scope>
    <source>
        <strain evidence="1">Morganella morganii ARLG-3209</strain>
    </source>
</reference>
<sequence>MDPNDRLINFKMVAYLTGLSRSTIWKLENNGDFPERITLSKRSIRWIESEVMQWVSVRMRIPIEQDDSIHKARAKRMEKLEQQRAL</sequence>
<evidence type="ECO:0000313" key="2">
    <source>
        <dbReference type="Proteomes" id="UP000865968"/>
    </source>
</evidence>
<organism evidence="1 2">
    <name type="scientific">Morganella morganii</name>
    <name type="common">Proteus morganii</name>
    <dbReference type="NCBI Taxonomy" id="582"/>
    <lineage>
        <taxon>Bacteria</taxon>
        <taxon>Pseudomonadati</taxon>
        <taxon>Pseudomonadota</taxon>
        <taxon>Gammaproteobacteria</taxon>
        <taxon>Enterobacterales</taxon>
        <taxon>Morganellaceae</taxon>
        <taxon>Morganella</taxon>
    </lineage>
</organism>
<dbReference type="InterPro" id="IPR052931">
    <property type="entry name" value="Prophage_regulatory_activator"/>
</dbReference>
<comment type="caution">
    <text evidence="1">The sequence shown here is derived from an EMBL/GenBank/DDBJ whole genome shotgun (WGS) entry which is preliminary data.</text>
</comment>
<dbReference type="SUPFAM" id="SSF46955">
    <property type="entry name" value="Putative DNA-binding domain"/>
    <property type="match status" value="1"/>
</dbReference>
<reference evidence="1" key="1">
    <citation type="journal article" date="2018" name="Genome Biol.">
        <title>SKESA: strategic k-mer extension for scrupulous assemblies.</title>
        <authorList>
            <person name="Souvorov A."/>
            <person name="Agarwala R."/>
            <person name="Lipman D.J."/>
        </authorList>
    </citation>
    <scope>NUCLEOTIDE SEQUENCE</scope>
    <source>
        <strain evidence="1">Morganella morganii ARLG-3209</strain>
    </source>
</reference>
<dbReference type="InterPro" id="IPR010260">
    <property type="entry name" value="AlpA"/>
</dbReference>
<accession>A0AAN5MCZ0</accession>
<dbReference type="Pfam" id="PF05930">
    <property type="entry name" value="Phage_AlpA"/>
    <property type="match status" value="1"/>
</dbReference>
<protein>
    <submittedName>
        <fullName evidence="1">AlpA family phage regulatory protein</fullName>
    </submittedName>
</protein>
<gene>
    <name evidence="1" type="ORF">I8608_000570</name>
</gene>
<dbReference type="EMBL" id="DACSWI010000001">
    <property type="protein sequence ID" value="HAT3807771.1"/>
    <property type="molecule type" value="Genomic_DNA"/>
</dbReference>
<dbReference type="Proteomes" id="UP000865968">
    <property type="component" value="Unassembled WGS sequence"/>
</dbReference>
<dbReference type="AlphaFoldDB" id="A0AAN5MCZ0"/>